<sequence length="33" mass="3803">MFILFPNRLFNVLRCLEVSCLCLFTLGIAQLLT</sequence>
<name>A0A0E9VH25_ANGAN</name>
<dbReference type="AlphaFoldDB" id="A0A0E9VH25"/>
<protein>
    <submittedName>
        <fullName evidence="1">Uncharacterized protein</fullName>
    </submittedName>
</protein>
<accession>A0A0E9VH25</accession>
<reference evidence="1" key="1">
    <citation type="submission" date="2014-11" db="EMBL/GenBank/DDBJ databases">
        <authorList>
            <person name="Amaro Gonzalez C."/>
        </authorList>
    </citation>
    <scope>NUCLEOTIDE SEQUENCE</scope>
</reference>
<proteinExistence type="predicted"/>
<reference evidence="1" key="2">
    <citation type="journal article" date="2015" name="Fish Shellfish Immunol.">
        <title>Early steps in the European eel (Anguilla anguilla)-Vibrio vulnificus interaction in the gills: Role of the RtxA13 toxin.</title>
        <authorList>
            <person name="Callol A."/>
            <person name="Pajuelo D."/>
            <person name="Ebbesson L."/>
            <person name="Teles M."/>
            <person name="MacKenzie S."/>
            <person name="Amaro C."/>
        </authorList>
    </citation>
    <scope>NUCLEOTIDE SEQUENCE</scope>
</reference>
<organism evidence="1">
    <name type="scientific">Anguilla anguilla</name>
    <name type="common">European freshwater eel</name>
    <name type="synonym">Muraena anguilla</name>
    <dbReference type="NCBI Taxonomy" id="7936"/>
    <lineage>
        <taxon>Eukaryota</taxon>
        <taxon>Metazoa</taxon>
        <taxon>Chordata</taxon>
        <taxon>Craniata</taxon>
        <taxon>Vertebrata</taxon>
        <taxon>Euteleostomi</taxon>
        <taxon>Actinopterygii</taxon>
        <taxon>Neopterygii</taxon>
        <taxon>Teleostei</taxon>
        <taxon>Anguilliformes</taxon>
        <taxon>Anguillidae</taxon>
        <taxon>Anguilla</taxon>
    </lineage>
</organism>
<evidence type="ECO:0000313" key="1">
    <source>
        <dbReference type="EMBL" id="JAH76523.1"/>
    </source>
</evidence>
<dbReference type="EMBL" id="GBXM01032054">
    <property type="protein sequence ID" value="JAH76523.1"/>
    <property type="molecule type" value="Transcribed_RNA"/>
</dbReference>